<proteinExistence type="predicted"/>
<feature type="compositionally biased region" description="Pro residues" evidence="1">
    <location>
        <begin position="72"/>
        <end position="89"/>
    </location>
</feature>
<keyword evidence="3" id="KW-1185">Reference proteome</keyword>
<dbReference type="Proteomes" id="UP000002668">
    <property type="component" value="Genome"/>
</dbReference>
<accession>E5ABD7</accession>
<dbReference type="STRING" id="985895.E5ABD7"/>
<feature type="compositionally biased region" description="Pro residues" evidence="1">
    <location>
        <begin position="16"/>
        <end position="28"/>
    </location>
</feature>
<evidence type="ECO:0000313" key="2">
    <source>
        <dbReference type="EMBL" id="CBY00978.1"/>
    </source>
</evidence>
<dbReference type="AlphaFoldDB" id="E5ABD7"/>
<name>E5ABD7_LEPMJ</name>
<dbReference type="OrthoDB" id="2351940at2759"/>
<dbReference type="HOGENOM" id="CLU_019419_2_0_1"/>
<dbReference type="EMBL" id="FP929138">
    <property type="protein sequence ID" value="CBY00978.1"/>
    <property type="molecule type" value="Genomic_DNA"/>
</dbReference>
<sequence>MPPRPPASSSSSSSPSPSPSPLPSPRPTSFPYTIASFDYPHASTSPRPAPRTGTTGGGSTTSTARNDLGYPLAPPPPLPPPLPPPPEPLLPLSTRNDRASRQRRRRQQRRDRFLSPEPRLLPSMRPPTAHPNRPRAMPSLRNLRRSHARSRDDQLTADMDAVPDFASLLNDMPANDPLAPSHSQSLPLPQPSHRPRSPTVQINSERRSKRRKLQHDTHEKNEYTCYKYGYRGQVVPGRLRMDIVSCDGGEHRKDNTPGLYRVQNVLRNDKSVYCSESSQCNLLLKHMGEAPFALEKVVIRAPDRGFNAPVQEGLIFVSMSADELLSSTAAYCMQYRSQSPLRSPSPLSHSEDDVSGEEPLLLREAMNDSRIWQQMSQAHQATRMDTSDSLESLQRRSDELLRAVSWLSNSDRLDQLAFDHLTRPERQQRPHSDSERRRILRQMVEHEEEQDADNCDHAADEPYNNALGLSAPTPPPFTVTTATEEDESDSNEEMPSAAVAQDRRRRESRWQPESDEEEDEYMTRIGRLHRVQALDYTAYDEWRERRENGILEPIRPARVATPSRIAITETPSPADGLIPPHARFFIAKNKNKITIKFTPAISGKHVLLKLWSPKHDGNIDIESVQFHGYSGPRFFPATQPR</sequence>
<dbReference type="VEuPathDB" id="FungiDB:LEMA_P021080.1"/>
<feature type="compositionally biased region" description="Low complexity" evidence="1">
    <location>
        <begin position="43"/>
        <end position="53"/>
    </location>
</feature>
<feature type="region of interest" description="Disordered" evidence="1">
    <location>
        <begin position="1"/>
        <end position="218"/>
    </location>
</feature>
<evidence type="ECO:0000313" key="3">
    <source>
        <dbReference type="Proteomes" id="UP000002668"/>
    </source>
</evidence>
<feature type="compositionally biased region" description="Basic and acidic residues" evidence="1">
    <location>
        <begin position="501"/>
        <end position="512"/>
    </location>
</feature>
<gene>
    <name evidence="2" type="ORF">LEMA_P021080.1</name>
</gene>
<feature type="region of interest" description="Disordered" evidence="1">
    <location>
        <begin position="446"/>
        <end position="521"/>
    </location>
</feature>
<organism evidence="3">
    <name type="scientific">Leptosphaeria maculans (strain JN3 / isolate v23.1.3 / race Av1-4-5-6-7-8)</name>
    <name type="common">Blackleg fungus</name>
    <name type="synonym">Phoma lingam</name>
    <dbReference type="NCBI Taxonomy" id="985895"/>
    <lineage>
        <taxon>Eukaryota</taxon>
        <taxon>Fungi</taxon>
        <taxon>Dikarya</taxon>
        <taxon>Ascomycota</taxon>
        <taxon>Pezizomycotina</taxon>
        <taxon>Dothideomycetes</taxon>
        <taxon>Pleosporomycetidae</taxon>
        <taxon>Pleosporales</taxon>
        <taxon>Pleosporineae</taxon>
        <taxon>Leptosphaeriaceae</taxon>
        <taxon>Plenodomus</taxon>
        <taxon>Plenodomus lingam/Leptosphaeria maculans species complex</taxon>
    </lineage>
</organism>
<dbReference type="OMA" id="WPENILR"/>
<evidence type="ECO:0000256" key="1">
    <source>
        <dbReference type="SAM" id="MobiDB-lite"/>
    </source>
</evidence>
<dbReference type="GeneID" id="13293109"/>
<protein>
    <submittedName>
        <fullName evidence="2">Uncharacterized protein</fullName>
    </submittedName>
</protein>
<reference evidence="3" key="1">
    <citation type="journal article" date="2011" name="Nat. Commun.">
        <title>Effector diversification within compartments of the Leptosphaeria maculans genome affected by Repeat-Induced Point mutations.</title>
        <authorList>
            <person name="Rouxel T."/>
            <person name="Grandaubert J."/>
            <person name="Hane J.K."/>
            <person name="Hoede C."/>
            <person name="van de Wouw A.P."/>
            <person name="Couloux A."/>
            <person name="Dominguez V."/>
            <person name="Anthouard V."/>
            <person name="Bally P."/>
            <person name="Bourras S."/>
            <person name="Cozijnsen A.J."/>
            <person name="Ciuffetti L.M."/>
            <person name="Degrave A."/>
            <person name="Dilmaghani A."/>
            <person name="Duret L."/>
            <person name="Fudal I."/>
            <person name="Goodwin S.B."/>
            <person name="Gout L."/>
            <person name="Glaser N."/>
            <person name="Linglin J."/>
            <person name="Kema G.H.J."/>
            <person name="Lapalu N."/>
            <person name="Lawrence C.B."/>
            <person name="May K."/>
            <person name="Meyer M."/>
            <person name="Ollivier B."/>
            <person name="Poulain J."/>
            <person name="Schoch C.L."/>
            <person name="Simon A."/>
            <person name="Spatafora J.W."/>
            <person name="Stachowiak A."/>
            <person name="Turgeon B.G."/>
            <person name="Tyler B.M."/>
            <person name="Vincent D."/>
            <person name="Weissenbach J."/>
            <person name="Amselem J."/>
            <person name="Quesneville H."/>
            <person name="Oliver R.P."/>
            <person name="Wincker P."/>
            <person name="Balesdent M.-H."/>
            <person name="Howlett B.J."/>
        </authorList>
    </citation>
    <scope>NUCLEOTIDE SEQUENCE [LARGE SCALE GENOMIC DNA]</scope>
    <source>
        <strain evidence="3">JN3 / isolate v23.1.3 / race Av1-4-5-6-7-8</strain>
    </source>
</reference>
<feature type="compositionally biased region" description="Acidic residues" evidence="1">
    <location>
        <begin position="483"/>
        <end position="492"/>
    </location>
</feature>
<dbReference type="InParanoid" id="E5ABD7"/>
<dbReference type="eggNOG" id="ENOG502S6QE">
    <property type="taxonomic scope" value="Eukaryota"/>
</dbReference>